<feature type="compositionally biased region" description="Polar residues" evidence="2">
    <location>
        <begin position="387"/>
        <end position="399"/>
    </location>
</feature>
<dbReference type="EMBL" id="BFEA01000221">
    <property type="protein sequence ID" value="GBG75279.1"/>
    <property type="molecule type" value="Genomic_DNA"/>
</dbReference>
<keyword evidence="5" id="KW-1185">Reference proteome</keyword>
<feature type="region of interest" description="Disordered" evidence="2">
    <location>
        <begin position="130"/>
        <end position="149"/>
    </location>
</feature>
<organism evidence="4 5">
    <name type="scientific">Chara braunii</name>
    <name type="common">Braun's stonewort</name>
    <dbReference type="NCBI Taxonomy" id="69332"/>
    <lineage>
        <taxon>Eukaryota</taxon>
        <taxon>Viridiplantae</taxon>
        <taxon>Streptophyta</taxon>
        <taxon>Charophyceae</taxon>
        <taxon>Charales</taxon>
        <taxon>Characeae</taxon>
        <taxon>Chara</taxon>
    </lineage>
</organism>
<reference evidence="4 5" key="1">
    <citation type="journal article" date="2018" name="Cell">
        <title>The Chara Genome: Secondary Complexity and Implications for Plant Terrestrialization.</title>
        <authorList>
            <person name="Nishiyama T."/>
            <person name="Sakayama H."/>
            <person name="Vries J.D."/>
            <person name="Buschmann H."/>
            <person name="Saint-Marcoux D."/>
            <person name="Ullrich K.K."/>
            <person name="Haas F.B."/>
            <person name="Vanderstraeten L."/>
            <person name="Becker D."/>
            <person name="Lang D."/>
            <person name="Vosolsobe S."/>
            <person name="Rombauts S."/>
            <person name="Wilhelmsson P.K.I."/>
            <person name="Janitza P."/>
            <person name="Kern R."/>
            <person name="Heyl A."/>
            <person name="Rumpler F."/>
            <person name="Villalobos L.I.A.C."/>
            <person name="Clay J.M."/>
            <person name="Skokan R."/>
            <person name="Toyoda A."/>
            <person name="Suzuki Y."/>
            <person name="Kagoshima H."/>
            <person name="Schijlen E."/>
            <person name="Tajeshwar N."/>
            <person name="Catarino B."/>
            <person name="Hetherington A.J."/>
            <person name="Saltykova A."/>
            <person name="Bonnot C."/>
            <person name="Breuninger H."/>
            <person name="Symeonidi A."/>
            <person name="Radhakrishnan G.V."/>
            <person name="Van Nieuwerburgh F."/>
            <person name="Deforce D."/>
            <person name="Chang C."/>
            <person name="Karol K.G."/>
            <person name="Hedrich R."/>
            <person name="Ulvskov P."/>
            <person name="Glockner G."/>
            <person name="Delwiche C.F."/>
            <person name="Petrasek J."/>
            <person name="Van de Peer Y."/>
            <person name="Friml J."/>
            <person name="Beilby M."/>
            <person name="Dolan L."/>
            <person name="Kohara Y."/>
            <person name="Sugano S."/>
            <person name="Fujiyama A."/>
            <person name="Delaux P.-M."/>
            <person name="Quint M."/>
            <person name="TheiBen G."/>
            <person name="Hagemann M."/>
            <person name="Harholt J."/>
            <person name="Dunand C."/>
            <person name="Zachgo S."/>
            <person name="Langdale J."/>
            <person name="Maumus F."/>
            <person name="Straeten D.V.D."/>
            <person name="Gould S.B."/>
            <person name="Rensing S.A."/>
        </authorList>
    </citation>
    <scope>NUCLEOTIDE SEQUENCE [LARGE SCALE GENOMIC DNA]</scope>
    <source>
        <strain evidence="4 5">S276</strain>
    </source>
</reference>
<evidence type="ECO:0000256" key="1">
    <source>
        <dbReference type="SAM" id="Coils"/>
    </source>
</evidence>
<dbReference type="GO" id="GO:0003700">
    <property type="term" value="F:DNA-binding transcription factor activity"/>
    <property type="evidence" value="ECO:0007669"/>
    <property type="project" value="InterPro"/>
</dbReference>
<feature type="region of interest" description="Disordered" evidence="2">
    <location>
        <begin position="1"/>
        <end position="28"/>
    </location>
</feature>
<evidence type="ECO:0000313" key="4">
    <source>
        <dbReference type="EMBL" id="GBG75279.1"/>
    </source>
</evidence>
<dbReference type="Gramene" id="GBG75279">
    <property type="protein sequence ID" value="GBG75279"/>
    <property type="gene ID" value="CBR_g19912"/>
</dbReference>
<accession>A0A388KZ00</accession>
<dbReference type="OrthoDB" id="1918304at2759"/>
<comment type="caution">
    <text evidence="4">The sequence shown here is derived from an EMBL/GenBank/DDBJ whole genome shotgun (WGS) entry which is preliminary data.</text>
</comment>
<dbReference type="CDD" id="cd14686">
    <property type="entry name" value="bZIP"/>
    <property type="match status" value="1"/>
</dbReference>
<feature type="compositionally biased region" description="Basic and acidic residues" evidence="2">
    <location>
        <begin position="187"/>
        <end position="204"/>
    </location>
</feature>
<feature type="compositionally biased region" description="Basic and acidic residues" evidence="2">
    <location>
        <begin position="1"/>
        <end position="19"/>
    </location>
</feature>
<name>A0A388KZ00_CHABU</name>
<feature type="compositionally biased region" description="Basic residues" evidence="2">
    <location>
        <begin position="519"/>
        <end position="533"/>
    </location>
</feature>
<dbReference type="AlphaFoldDB" id="A0A388KZ00"/>
<evidence type="ECO:0000313" key="5">
    <source>
        <dbReference type="Proteomes" id="UP000265515"/>
    </source>
</evidence>
<feature type="region of interest" description="Disordered" evidence="2">
    <location>
        <begin position="373"/>
        <end position="468"/>
    </location>
</feature>
<feature type="compositionally biased region" description="Polar residues" evidence="2">
    <location>
        <begin position="447"/>
        <end position="468"/>
    </location>
</feature>
<feature type="coiled-coil region" evidence="1">
    <location>
        <begin position="286"/>
        <end position="344"/>
    </location>
</feature>
<keyword evidence="1" id="KW-0175">Coiled coil</keyword>
<gene>
    <name evidence="4" type="ORF">CBR_g19912</name>
</gene>
<protein>
    <recommendedName>
        <fullName evidence="3">BZIP domain-containing protein</fullName>
    </recommendedName>
</protein>
<feature type="compositionally biased region" description="Basic and acidic residues" evidence="2">
    <location>
        <begin position="437"/>
        <end position="446"/>
    </location>
</feature>
<sequence>MSRSRDPDKDCEAMSKEQEMVSPDGDSELLTGTEVDGMLFEQLSPCNAEWARIAFDGPQLTPLTSSCSPSGWGPCPSSQFLPQRVASNSPGQGNAPTQTQCMHIHTCMPAHAQMHRHTCQHLHTIVVRPDGGGSSAGEAPSKSKVSDDRWMDVQNESEEVELLREEHGDGNEDGACWKTDTRSSALHQEENVRQRRDRRERVGGEEGVVVQTTKAIDEPSPGVHDQGGCEREGMGQKENNMEFEGDFAGGDESGADEQSKYGEINPPGQFGKKRSTGNREAVRKYRAKQKLEKSKLEHEVAQLKAATTQLRLANFHLQGRVNKMETLEQENRRLRTLLSEIGSRISNELFSSSVPSPPPPSAEAANHSEIGEGSFRNLHDCPECTDVPQTLFQPQSSMEKGNVGAGGQRRRSKNPSESARSKERCSFFNRAVAMGRPEAETADGNRTRSQAVCRTDGSISDRQPQADVVNSTPPPPLGSGVLGGGGPAFFPSCQPGCMIPNWQAGPSTLHLPIHAHHRNHQQQHHQQHHHHHSQSIPNIGPYPLLESYPSSTHKVSGPSLPATAAVNATPAVMVNGYSGTGLIEPMFCSIHPQANQNQDLSGSQILTAPLQDCGENVAVDGQHYLEKQRA</sequence>
<feature type="region of interest" description="Disordered" evidence="2">
    <location>
        <begin position="241"/>
        <end position="280"/>
    </location>
</feature>
<evidence type="ECO:0000256" key="2">
    <source>
        <dbReference type="SAM" id="MobiDB-lite"/>
    </source>
</evidence>
<proteinExistence type="predicted"/>
<feature type="domain" description="BZIP" evidence="3">
    <location>
        <begin position="272"/>
        <end position="311"/>
    </location>
</feature>
<dbReference type="Proteomes" id="UP000265515">
    <property type="component" value="Unassembled WGS sequence"/>
</dbReference>
<dbReference type="Pfam" id="PF07716">
    <property type="entry name" value="bZIP_2"/>
    <property type="match status" value="1"/>
</dbReference>
<dbReference type="InterPro" id="IPR004827">
    <property type="entry name" value="bZIP"/>
</dbReference>
<evidence type="ECO:0000259" key="3">
    <source>
        <dbReference type="Pfam" id="PF07716"/>
    </source>
</evidence>
<feature type="region of interest" description="Disordered" evidence="2">
    <location>
        <begin position="164"/>
        <end position="206"/>
    </location>
</feature>
<feature type="region of interest" description="Disordered" evidence="2">
    <location>
        <begin position="519"/>
        <end position="544"/>
    </location>
</feature>